<reference evidence="9 10" key="1">
    <citation type="submission" date="2016-06" db="EMBL/GenBank/DDBJ databases">
        <title>Complete genome sequence of a deep-branching marine Gamma Proteobacterium Woeseia oceani type strain XK5.</title>
        <authorList>
            <person name="Mu D."/>
            <person name="Du Z."/>
        </authorList>
    </citation>
    <scope>NUCLEOTIDE SEQUENCE [LARGE SCALE GENOMIC DNA]</scope>
    <source>
        <strain evidence="9 10">XK5</strain>
    </source>
</reference>
<evidence type="ECO:0000256" key="4">
    <source>
        <dbReference type="ARBA" id="ARBA00022801"/>
    </source>
</evidence>
<dbReference type="EMBL" id="CP016268">
    <property type="protein sequence ID" value="ANO50195.1"/>
    <property type="molecule type" value="Genomic_DNA"/>
</dbReference>
<keyword evidence="4 8" id="KW-0378">Hydrolase</keyword>
<keyword evidence="10" id="KW-1185">Reference proteome</keyword>
<accession>A0A193LCD4</accession>
<evidence type="ECO:0000256" key="2">
    <source>
        <dbReference type="ARBA" id="ARBA00022670"/>
    </source>
</evidence>
<dbReference type="GO" id="GO:0003697">
    <property type="term" value="F:single-stranded DNA binding"/>
    <property type="evidence" value="ECO:0007669"/>
    <property type="project" value="InterPro"/>
</dbReference>
<protein>
    <recommendedName>
        <fullName evidence="8">Abasic site processing protein</fullName>
        <ecNumber evidence="8">3.4.-.-</ecNumber>
    </recommendedName>
</protein>
<dbReference type="GO" id="GO:0006508">
    <property type="term" value="P:proteolysis"/>
    <property type="evidence" value="ECO:0007669"/>
    <property type="project" value="UniProtKB-KW"/>
</dbReference>
<dbReference type="GO" id="GO:0016829">
    <property type="term" value="F:lyase activity"/>
    <property type="evidence" value="ECO:0007669"/>
    <property type="project" value="UniProtKB-KW"/>
</dbReference>
<dbReference type="InterPro" id="IPR003738">
    <property type="entry name" value="SRAP"/>
</dbReference>
<gene>
    <name evidence="9" type="ORF">BA177_02245</name>
</gene>
<evidence type="ECO:0000256" key="5">
    <source>
        <dbReference type="ARBA" id="ARBA00023124"/>
    </source>
</evidence>
<organism evidence="9 10">
    <name type="scientific">Woeseia oceani</name>
    <dbReference type="NCBI Taxonomy" id="1548547"/>
    <lineage>
        <taxon>Bacteria</taxon>
        <taxon>Pseudomonadati</taxon>
        <taxon>Pseudomonadota</taxon>
        <taxon>Gammaproteobacteria</taxon>
        <taxon>Woeseiales</taxon>
        <taxon>Woeseiaceae</taxon>
        <taxon>Woeseia</taxon>
    </lineage>
</organism>
<evidence type="ECO:0000256" key="3">
    <source>
        <dbReference type="ARBA" id="ARBA00022763"/>
    </source>
</evidence>
<keyword evidence="2 8" id="KW-0645">Protease</keyword>
<dbReference type="PANTHER" id="PTHR13604">
    <property type="entry name" value="DC12-RELATED"/>
    <property type="match status" value="1"/>
</dbReference>
<keyword evidence="5" id="KW-0190">Covalent protein-DNA linkage</keyword>
<dbReference type="Pfam" id="PF02586">
    <property type="entry name" value="SRAP"/>
    <property type="match status" value="1"/>
</dbReference>
<name>A0A193LCD4_9GAMM</name>
<dbReference type="STRING" id="1548547.BA177_02245"/>
<dbReference type="RefSeq" id="WP_068612365.1">
    <property type="nucleotide sequence ID" value="NZ_CP016268.1"/>
</dbReference>
<dbReference type="Gene3D" id="3.90.1680.10">
    <property type="entry name" value="SOS response associated peptidase-like"/>
    <property type="match status" value="1"/>
</dbReference>
<dbReference type="KEGG" id="woc:BA177_02245"/>
<evidence type="ECO:0000256" key="8">
    <source>
        <dbReference type="RuleBase" id="RU364100"/>
    </source>
</evidence>
<dbReference type="GO" id="GO:0008233">
    <property type="term" value="F:peptidase activity"/>
    <property type="evidence" value="ECO:0007669"/>
    <property type="project" value="UniProtKB-KW"/>
</dbReference>
<comment type="similarity">
    <text evidence="1 8">Belongs to the SOS response-associated peptidase family.</text>
</comment>
<dbReference type="Proteomes" id="UP000092695">
    <property type="component" value="Chromosome"/>
</dbReference>
<keyword evidence="6" id="KW-0238">DNA-binding</keyword>
<dbReference type="EC" id="3.4.-.-" evidence="8"/>
<keyword evidence="7" id="KW-0456">Lyase</keyword>
<dbReference type="GO" id="GO:0106300">
    <property type="term" value="P:protein-DNA covalent cross-linking repair"/>
    <property type="evidence" value="ECO:0007669"/>
    <property type="project" value="InterPro"/>
</dbReference>
<evidence type="ECO:0000256" key="7">
    <source>
        <dbReference type="ARBA" id="ARBA00023239"/>
    </source>
</evidence>
<sequence length="224" mass="24927">MCGRFAFYSPSEATAALFGVNDALPVEARYNIAPTQYVAAIREDKDNGRQLLMLRWGLVPFWAKDPSIGNRMINARAETVAEKPSFRAAYKQRRSLILADGFYEWRKEGDGKTPYFISKASGEPLAFAGLWETWQNKDSGETLQSTTIVTTAANDFMQQLHLRMPVVVEPELADAWLQCAEQALPAAIAAMPRMQAWPVSKAVNNARNEGKQLLTQAGASLRQE</sequence>
<dbReference type="InterPro" id="IPR036590">
    <property type="entry name" value="SRAP-like"/>
</dbReference>
<evidence type="ECO:0000313" key="10">
    <source>
        <dbReference type="Proteomes" id="UP000092695"/>
    </source>
</evidence>
<keyword evidence="3" id="KW-0227">DNA damage</keyword>
<evidence type="ECO:0000256" key="6">
    <source>
        <dbReference type="ARBA" id="ARBA00023125"/>
    </source>
</evidence>
<proteinExistence type="inferred from homology"/>
<evidence type="ECO:0000313" key="9">
    <source>
        <dbReference type="EMBL" id="ANO50195.1"/>
    </source>
</evidence>
<dbReference type="SUPFAM" id="SSF143081">
    <property type="entry name" value="BB1717-like"/>
    <property type="match status" value="1"/>
</dbReference>
<dbReference type="PANTHER" id="PTHR13604:SF0">
    <property type="entry name" value="ABASIC SITE PROCESSING PROTEIN HMCES"/>
    <property type="match status" value="1"/>
</dbReference>
<dbReference type="AlphaFoldDB" id="A0A193LCD4"/>
<dbReference type="OrthoDB" id="6192129at2"/>
<evidence type="ECO:0000256" key="1">
    <source>
        <dbReference type="ARBA" id="ARBA00008136"/>
    </source>
</evidence>